<dbReference type="Pfam" id="PF03781">
    <property type="entry name" value="FGE-sulfatase"/>
    <property type="match status" value="2"/>
</dbReference>
<feature type="domain" description="DinB-like" evidence="5">
    <location>
        <begin position="21"/>
        <end position="155"/>
    </location>
</feature>
<evidence type="ECO:0000256" key="3">
    <source>
        <dbReference type="ARBA" id="ARBA00037882"/>
    </source>
</evidence>
<evidence type="ECO:0000259" key="4">
    <source>
        <dbReference type="Pfam" id="PF03781"/>
    </source>
</evidence>
<sequence>MPTQTATQSGCRLTTDLLARFRTVRAATLAFTAPLTPEDLMVQSCPEASPVKWHLAHTSWFFETFVLADYLPGYTPYHPDFHWLFNSYYTSLGDMPAKKLRASFSRPPLDQILAYRAHVDAAIATLLSGEAEAEDEVLRRISLGLEHEQQHLELIATDIKHALFTNPLHPAYLEASAKPWSLIPNLCTFTTFEGGLTEIGLTLDPSDPNAFAFDNETPRHKVYLQPFALANRLVTVADYLAFIDDNGYTRPELWLSEGWSTMRAEGWQAPLYWRRDSATTSGWSVYTLHGFQPLESLLATPVCHLSFFEADAFARWSGMRLPTEFEWEHAALTATTAPRNMLESDTLHPTPAPASEGLQQLFGDVWEWTSSGYTGYPGYRPLPGALGEYNGKFMSSQVILRGGSCVTPATHIRPTYRNFFTPATRWQFSGLRLAKDIM</sequence>
<evidence type="ECO:0000313" key="6">
    <source>
        <dbReference type="EMBL" id="ADW67897.1"/>
    </source>
</evidence>
<dbReference type="InterPro" id="IPR024775">
    <property type="entry name" value="DinB-like"/>
</dbReference>
<protein>
    <recommendedName>
        <fullName evidence="8">Ergothioneine biosynthesis protein EgtB</fullName>
    </recommendedName>
</protein>
<evidence type="ECO:0000256" key="1">
    <source>
        <dbReference type="ARBA" id="ARBA00023002"/>
    </source>
</evidence>
<dbReference type="SUPFAM" id="SSF56436">
    <property type="entry name" value="C-type lectin-like"/>
    <property type="match status" value="1"/>
</dbReference>
<dbReference type="InterPro" id="IPR034660">
    <property type="entry name" value="DinB/YfiT-like"/>
</dbReference>
<dbReference type="Proteomes" id="UP000000343">
    <property type="component" value="Chromosome"/>
</dbReference>
<dbReference type="PaxDb" id="1198114-AciX9_0829"/>
<feature type="domain" description="Sulfatase-modifying factor enzyme-like" evidence="4">
    <location>
        <begin position="192"/>
        <end position="335"/>
    </location>
</feature>
<dbReference type="InterPro" id="IPR042095">
    <property type="entry name" value="SUMF_sf"/>
</dbReference>
<dbReference type="AlphaFoldDB" id="E8X131"/>
<evidence type="ECO:0000256" key="2">
    <source>
        <dbReference type="ARBA" id="ARBA00023004"/>
    </source>
</evidence>
<keyword evidence="2" id="KW-0408">Iron</keyword>
<dbReference type="PANTHER" id="PTHR23150:SF36">
    <property type="entry name" value="HERCYNINE OXYGENASE"/>
    <property type="match status" value="1"/>
</dbReference>
<accession>E8X131</accession>
<dbReference type="GO" id="GO:0052699">
    <property type="term" value="P:ergothioneine biosynthetic process"/>
    <property type="evidence" value="ECO:0007669"/>
    <property type="project" value="InterPro"/>
</dbReference>
<gene>
    <name evidence="6" type="ordered locus">AciX9_0829</name>
</gene>
<dbReference type="EMBL" id="CP002480">
    <property type="protein sequence ID" value="ADW67897.1"/>
    <property type="molecule type" value="Genomic_DNA"/>
</dbReference>
<feature type="domain" description="Sulfatase-modifying factor enzyme-like" evidence="4">
    <location>
        <begin position="354"/>
        <end position="435"/>
    </location>
</feature>
<evidence type="ECO:0000259" key="5">
    <source>
        <dbReference type="Pfam" id="PF12867"/>
    </source>
</evidence>
<dbReference type="HOGENOM" id="CLU_012431_9_0_0"/>
<dbReference type="NCBIfam" id="TIGR03440">
    <property type="entry name" value="egtB_TIGR03440"/>
    <property type="match status" value="1"/>
</dbReference>
<dbReference type="InterPro" id="IPR016187">
    <property type="entry name" value="CTDL_fold"/>
</dbReference>
<dbReference type="Pfam" id="PF12867">
    <property type="entry name" value="DinB_2"/>
    <property type="match status" value="1"/>
</dbReference>
<evidence type="ECO:0000313" key="7">
    <source>
        <dbReference type="Proteomes" id="UP000000343"/>
    </source>
</evidence>
<keyword evidence="1" id="KW-0560">Oxidoreductase</keyword>
<dbReference type="PANTHER" id="PTHR23150">
    <property type="entry name" value="SULFATASE MODIFYING FACTOR 1, 2"/>
    <property type="match status" value="1"/>
</dbReference>
<dbReference type="KEGG" id="acm:AciX9_0829"/>
<dbReference type="Gene3D" id="3.90.1580.10">
    <property type="entry name" value="paralog of FGE (formylglycine-generating enzyme)"/>
    <property type="match status" value="1"/>
</dbReference>
<reference evidence="7" key="1">
    <citation type="submission" date="2011-01" db="EMBL/GenBank/DDBJ databases">
        <title>Complete sequence of chromosome of Acidobacterium sp. MP5ACTX9.</title>
        <authorList>
            <consortium name="US DOE Joint Genome Institute"/>
            <person name="Lucas S."/>
            <person name="Copeland A."/>
            <person name="Lapidus A."/>
            <person name="Cheng J.-F."/>
            <person name="Goodwin L."/>
            <person name="Pitluck S."/>
            <person name="Teshima H."/>
            <person name="Detter J.C."/>
            <person name="Han C."/>
            <person name="Tapia R."/>
            <person name="Land M."/>
            <person name="Hauser L."/>
            <person name="Kyrpides N."/>
            <person name="Ivanova N."/>
            <person name="Ovchinnikova G."/>
            <person name="Pagani I."/>
            <person name="Rawat S.R."/>
            <person name="Mannisto M."/>
            <person name="Haggblom M.M."/>
            <person name="Woyke T."/>
        </authorList>
    </citation>
    <scope>NUCLEOTIDE SEQUENCE [LARGE SCALE GENOMIC DNA]</scope>
    <source>
        <strain evidence="7">MP5ACTX9</strain>
    </source>
</reference>
<name>E8X131_GRATM</name>
<comment type="pathway">
    <text evidence="3">Amino-acid biosynthesis; ergothioneine biosynthesis.</text>
</comment>
<keyword evidence="7" id="KW-1185">Reference proteome</keyword>
<dbReference type="STRING" id="1198114.AciX9_0829"/>
<dbReference type="RefSeq" id="WP_013579222.1">
    <property type="nucleotide sequence ID" value="NC_015064.1"/>
</dbReference>
<evidence type="ECO:0008006" key="8">
    <source>
        <dbReference type="Google" id="ProtNLM"/>
    </source>
</evidence>
<dbReference type="Gene3D" id="1.20.120.450">
    <property type="entry name" value="dinb family like domain"/>
    <property type="match status" value="1"/>
</dbReference>
<dbReference type="SUPFAM" id="SSF109854">
    <property type="entry name" value="DinB/YfiT-like putative metalloenzymes"/>
    <property type="match status" value="1"/>
</dbReference>
<organism evidence="7">
    <name type="scientific">Granulicella tundricola (strain ATCC BAA-1859 / DSM 23138 / MP5ACTX9)</name>
    <dbReference type="NCBI Taxonomy" id="1198114"/>
    <lineage>
        <taxon>Bacteria</taxon>
        <taxon>Pseudomonadati</taxon>
        <taxon>Acidobacteriota</taxon>
        <taxon>Terriglobia</taxon>
        <taxon>Terriglobales</taxon>
        <taxon>Acidobacteriaceae</taxon>
        <taxon>Granulicella</taxon>
    </lineage>
</organism>
<dbReference type="InterPro" id="IPR005532">
    <property type="entry name" value="SUMF_dom"/>
</dbReference>
<dbReference type="InterPro" id="IPR017806">
    <property type="entry name" value="EgtB"/>
</dbReference>
<dbReference type="OrthoDB" id="9768004at2"/>
<dbReference type="InterPro" id="IPR051043">
    <property type="entry name" value="Sulfatase_Mod_Factor_Kinase"/>
</dbReference>
<proteinExistence type="predicted"/>
<dbReference type="eggNOG" id="COG1262">
    <property type="taxonomic scope" value="Bacteria"/>
</dbReference>